<keyword evidence="2" id="KW-1185">Reference proteome</keyword>
<organism evidence="1 2">
    <name type="scientific">Dipteronia dyeriana</name>
    <dbReference type="NCBI Taxonomy" id="168575"/>
    <lineage>
        <taxon>Eukaryota</taxon>
        <taxon>Viridiplantae</taxon>
        <taxon>Streptophyta</taxon>
        <taxon>Embryophyta</taxon>
        <taxon>Tracheophyta</taxon>
        <taxon>Spermatophyta</taxon>
        <taxon>Magnoliopsida</taxon>
        <taxon>eudicotyledons</taxon>
        <taxon>Gunneridae</taxon>
        <taxon>Pentapetalae</taxon>
        <taxon>rosids</taxon>
        <taxon>malvids</taxon>
        <taxon>Sapindales</taxon>
        <taxon>Sapindaceae</taxon>
        <taxon>Hippocastanoideae</taxon>
        <taxon>Acereae</taxon>
        <taxon>Dipteronia</taxon>
    </lineage>
</organism>
<dbReference type="Proteomes" id="UP001280121">
    <property type="component" value="Unassembled WGS sequence"/>
</dbReference>
<gene>
    <name evidence="1" type="ORF">Ddye_021767</name>
</gene>
<comment type="caution">
    <text evidence="1">The sequence shown here is derived from an EMBL/GenBank/DDBJ whole genome shotgun (WGS) entry which is preliminary data.</text>
</comment>
<sequence length="98" mass="11501">MSGEIHEVWLLQAIQRLQVHIRLYEGPILWNKTNGVYTNPDCSKWENSLEILCYNRQSCKAGVEEGFTLVNLNQGQNQYEREPFILASHVKKVFYSRE</sequence>
<feature type="non-terminal residue" evidence="1">
    <location>
        <position position="1"/>
    </location>
</feature>
<proteinExistence type="predicted"/>
<dbReference type="EMBL" id="JANJYI010000006">
    <property type="protein sequence ID" value="KAK2646572.1"/>
    <property type="molecule type" value="Genomic_DNA"/>
</dbReference>
<reference evidence="1" key="1">
    <citation type="journal article" date="2023" name="Plant J.">
        <title>Genome sequences and population genomics provide insights into the demographic history, inbreeding, and mutation load of two 'living fossil' tree species of Dipteronia.</title>
        <authorList>
            <person name="Feng Y."/>
            <person name="Comes H.P."/>
            <person name="Chen J."/>
            <person name="Zhu S."/>
            <person name="Lu R."/>
            <person name="Zhang X."/>
            <person name="Li P."/>
            <person name="Qiu J."/>
            <person name="Olsen K.M."/>
            <person name="Qiu Y."/>
        </authorList>
    </citation>
    <scope>NUCLEOTIDE SEQUENCE</scope>
    <source>
        <strain evidence="1">KIB01</strain>
    </source>
</reference>
<dbReference type="AlphaFoldDB" id="A0AAD9U2T4"/>
<evidence type="ECO:0000313" key="1">
    <source>
        <dbReference type="EMBL" id="KAK2646572.1"/>
    </source>
</evidence>
<name>A0AAD9U2T4_9ROSI</name>
<protein>
    <submittedName>
        <fullName evidence="1">Uncharacterized protein</fullName>
    </submittedName>
</protein>
<accession>A0AAD9U2T4</accession>
<evidence type="ECO:0000313" key="2">
    <source>
        <dbReference type="Proteomes" id="UP001280121"/>
    </source>
</evidence>